<evidence type="ECO:0000313" key="4">
    <source>
        <dbReference type="Proteomes" id="UP001303115"/>
    </source>
</evidence>
<sequence length="668" mass="76345">MDSERQAYDELVADGGRPSHPFALVTKVLEVPGAYRDILTFWQDRPDDWRVFTKQLGRWNAFQAFQLRMRRSHAFPDYAEKLETDLTSRGFEVPPMFKALAGGLGQDWHHQGKLATWMEYLAFEVSKRRGYEDSVSEGEPEWCEAWAALVELGVLRPSEQRRESRDDVALKLCNQSSIEVAGQVHRRRRMEEDMLREGGLRPSKAELRQMSPQDPRDLQPVWRKNAAIKEQIDWLDKRFKRIAEFKKATKFYRRARGDVARHEALLRWTLRQLPLIAGEEGQAPEGQLPLIADEEGQGRPSALLPSNKANGNRGEAMVANVPGAFRRFSSLPAELRHQVWLDCLPPSPTAHFFDVLNHPRKPHMAQWWSFNEFRVCASKEHDSGYRAVYALLAVCRESRAIVARHYERLQQGLLDPAAWQDPFPVFQNFNWIPADDLVVLRFPPKQQAPLPKEHAITFSAGPARNVGVCLPKEILLIPDFGLGSLTSTLDEATQVSVIPEFLARLRRVSNNTRLTMTDQPPNGHAESSQTSDPTKGGIKKIHLLFEGWRAEWISWRFEAAKAFEPVRECRDLGRLCEKVGGGLPRDWWWLGSGRDAVAGLKMSDTAEQSPALLVQRLKLRLRRVRNRGWREFEGVDVLGCIIRDRERRHGDRLALEEAQSGDEGTGEE</sequence>
<reference evidence="4" key="1">
    <citation type="journal article" date="2023" name="Mol. Phylogenet. Evol.">
        <title>Genome-scale phylogeny and comparative genomics of the fungal order Sordariales.</title>
        <authorList>
            <person name="Hensen N."/>
            <person name="Bonometti L."/>
            <person name="Westerberg I."/>
            <person name="Brannstrom I.O."/>
            <person name="Guillou S."/>
            <person name="Cros-Aarteil S."/>
            <person name="Calhoun S."/>
            <person name="Haridas S."/>
            <person name="Kuo A."/>
            <person name="Mondo S."/>
            <person name="Pangilinan J."/>
            <person name="Riley R."/>
            <person name="LaButti K."/>
            <person name="Andreopoulos B."/>
            <person name="Lipzen A."/>
            <person name="Chen C."/>
            <person name="Yan M."/>
            <person name="Daum C."/>
            <person name="Ng V."/>
            <person name="Clum A."/>
            <person name="Steindorff A."/>
            <person name="Ohm R.A."/>
            <person name="Martin F."/>
            <person name="Silar P."/>
            <person name="Natvig D.O."/>
            <person name="Lalanne C."/>
            <person name="Gautier V."/>
            <person name="Ament-Velasquez S.L."/>
            <person name="Kruys A."/>
            <person name="Hutchinson M.I."/>
            <person name="Powell A.J."/>
            <person name="Barry K."/>
            <person name="Miller A.N."/>
            <person name="Grigoriev I.V."/>
            <person name="Debuchy R."/>
            <person name="Gladieux P."/>
            <person name="Hiltunen Thoren M."/>
            <person name="Johannesson H."/>
        </authorList>
    </citation>
    <scope>NUCLEOTIDE SEQUENCE [LARGE SCALE GENOMIC DNA]</scope>
    <source>
        <strain evidence="4">CBS 284.82</strain>
    </source>
</reference>
<organism evidence="3 4">
    <name type="scientific">Parachaetomium inaequale</name>
    <dbReference type="NCBI Taxonomy" id="2588326"/>
    <lineage>
        <taxon>Eukaryota</taxon>
        <taxon>Fungi</taxon>
        <taxon>Dikarya</taxon>
        <taxon>Ascomycota</taxon>
        <taxon>Pezizomycotina</taxon>
        <taxon>Sordariomycetes</taxon>
        <taxon>Sordariomycetidae</taxon>
        <taxon>Sordariales</taxon>
        <taxon>Chaetomiaceae</taxon>
        <taxon>Parachaetomium</taxon>
    </lineage>
</organism>
<evidence type="ECO:0000256" key="1">
    <source>
        <dbReference type="SAM" id="MobiDB-lite"/>
    </source>
</evidence>
<dbReference type="AlphaFoldDB" id="A0AAN6SRI8"/>
<evidence type="ECO:0000259" key="2">
    <source>
        <dbReference type="Pfam" id="PF20150"/>
    </source>
</evidence>
<dbReference type="Proteomes" id="UP001303115">
    <property type="component" value="Unassembled WGS sequence"/>
</dbReference>
<accession>A0AAN6SRI8</accession>
<keyword evidence="4" id="KW-1185">Reference proteome</keyword>
<dbReference type="InterPro" id="IPR045518">
    <property type="entry name" value="2EXR"/>
</dbReference>
<name>A0AAN6SRI8_9PEZI</name>
<feature type="compositionally biased region" description="Polar residues" evidence="1">
    <location>
        <begin position="513"/>
        <end position="533"/>
    </location>
</feature>
<feature type="domain" description="2EXR" evidence="2">
    <location>
        <begin position="325"/>
        <end position="412"/>
    </location>
</feature>
<protein>
    <recommendedName>
        <fullName evidence="2">2EXR domain-containing protein</fullName>
    </recommendedName>
</protein>
<evidence type="ECO:0000313" key="3">
    <source>
        <dbReference type="EMBL" id="KAK4039383.1"/>
    </source>
</evidence>
<gene>
    <name evidence="3" type="ORF">C8A01DRAFT_16638</name>
</gene>
<proteinExistence type="predicted"/>
<feature type="region of interest" description="Disordered" evidence="1">
    <location>
        <begin position="513"/>
        <end position="535"/>
    </location>
</feature>
<comment type="caution">
    <text evidence="3">The sequence shown here is derived from an EMBL/GenBank/DDBJ whole genome shotgun (WGS) entry which is preliminary data.</text>
</comment>
<dbReference type="Pfam" id="PF20150">
    <property type="entry name" value="2EXR"/>
    <property type="match status" value="1"/>
</dbReference>
<dbReference type="EMBL" id="MU854402">
    <property type="protein sequence ID" value="KAK4039383.1"/>
    <property type="molecule type" value="Genomic_DNA"/>
</dbReference>